<comment type="caution">
    <text evidence="2">The sequence shown here is derived from an EMBL/GenBank/DDBJ whole genome shotgun (WGS) entry which is preliminary data.</text>
</comment>
<proteinExistence type="predicted"/>
<protein>
    <submittedName>
        <fullName evidence="2">Uncharacterized protein</fullName>
    </submittedName>
</protein>
<dbReference type="EMBL" id="CAJNYU010002471">
    <property type="protein sequence ID" value="CAF3556842.1"/>
    <property type="molecule type" value="Genomic_DNA"/>
</dbReference>
<reference evidence="2" key="1">
    <citation type="submission" date="2021-02" db="EMBL/GenBank/DDBJ databases">
        <authorList>
            <person name="Nowell W R."/>
        </authorList>
    </citation>
    <scope>NUCLEOTIDE SEQUENCE</scope>
</reference>
<dbReference type="AlphaFoldDB" id="A0A821FME4"/>
<evidence type="ECO:0000313" key="1">
    <source>
        <dbReference type="EMBL" id="CAF3556842.1"/>
    </source>
</evidence>
<dbReference type="Proteomes" id="UP000663862">
    <property type="component" value="Unassembled WGS sequence"/>
</dbReference>
<dbReference type="Proteomes" id="UP000663869">
    <property type="component" value="Unassembled WGS sequence"/>
</dbReference>
<sequence>MRLASGFFASSPNFKLETYQHAFKINIPKKWTWFFLEKNQIFLFYQDPVNLVTKWRNRLFSATADLCFGTDKSSIKHIEELIDNDQYTKLDHGITQSDTNPKDRQNYRSCVKLISDDVINLLTDRKDTEGTVIYLMLLKMIVRAYMDKSVTLSELLPDQLNEIDKLDIEQIINNAYDQATHIVQHSQMLDVLKRHDLIKLQNLSEFVCDNLSKTSKMRNFSSQITNYYVDEFGLDDENDDDNVLNDEQNQLDDEALLDFENDDDVVDEEDVLTSTKYELNGIRIFDNIDPNLKQSYFKIKLNGKIKYLHKQSAC</sequence>
<evidence type="ECO:0000313" key="2">
    <source>
        <dbReference type="EMBL" id="CAF4653826.1"/>
    </source>
</evidence>
<evidence type="ECO:0000313" key="3">
    <source>
        <dbReference type="Proteomes" id="UP000663862"/>
    </source>
</evidence>
<organism evidence="2 3">
    <name type="scientific">Rotaria socialis</name>
    <dbReference type="NCBI Taxonomy" id="392032"/>
    <lineage>
        <taxon>Eukaryota</taxon>
        <taxon>Metazoa</taxon>
        <taxon>Spiralia</taxon>
        <taxon>Gnathifera</taxon>
        <taxon>Rotifera</taxon>
        <taxon>Eurotatoria</taxon>
        <taxon>Bdelloidea</taxon>
        <taxon>Philodinida</taxon>
        <taxon>Philodinidae</taxon>
        <taxon>Rotaria</taxon>
    </lineage>
</organism>
<name>A0A821FME4_9BILA</name>
<dbReference type="EMBL" id="CAJOBQ010005307">
    <property type="protein sequence ID" value="CAF4653826.1"/>
    <property type="molecule type" value="Genomic_DNA"/>
</dbReference>
<gene>
    <name evidence="1" type="ORF">FME351_LOCUS19759</name>
    <name evidence="2" type="ORF">TSG867_LOCUS30942</name>
</gene>
<accession>A0A821FME4</accession>